<protein>
    <recommendedName>
        <fullName evidence="2">SCAN box domain-containing protein</fullName>
    </recommendedName>
</protein>
<dbReference type="PANTHER" id="PTHR45935">
    <property type="entry name" value="PROTEIN ZBED8-RELATED"/>
    <property type="match status" value="1"/>
</dbReference>
<dbReference type="AlphaFoldDB" id="A0A8D2Q7L5"/>
<dbReference type="PANTHER" id="PTHR45935:SF15">
    <property type="entry name" value="SCAN BOX DOMAIN-CONTAINING PROTEIN"/>
    <property type="match status" value="1"/>
</dbReference>
<dbReference type="Pfam" id="PF02023">
    <property type="entry name" value="SCAN"/>
    <property type="match status" value="1"/>
</dbReference>
<dbReference type="InterPro" id="IPR003309">
    <property type="entry name" value="SCAN_dom"/>
</dbReference>
<evidence type="ECO:0000313" key="3">
    <source>
        <dbReference type="Ensembl" id="ENSVKKP00000025468.1"/>
    </source>
</evidence>
<keyword evidence="4" id="KW-1185">Reference proteome</keyword>
<reference evidence="3" key="2">
    <citation type="submission" date="2025-09" db="UniProtKB">
        <authorList>
            <consortium name="Ensembl"/>
        </authorList>
    </citation>
    <scope>IDENTIFICATION</scope>
</reference>
<evidence type="ECO:0000256" key="1">
    <source>
        <dbReference type="ARBA" id="ARBA00023242"/>
    </source>
</evidence>
<dbReference type="CDD" id="cd07936">
    <property type="entry name" value="SCAN"/>
    <property type="match status" value="1"/>
</dbReference>
<dbReference type="InterPro" id="IPR050916">
    <property type="entry name" value="SCAN-C2H2_zinc_finger"/>
</dbReference>
<dbReference type="OMA" id="KWIRECG"/>
<proteinExistence type="predicted"/>
<dbReference type="SMART" id="SM00431">
    <property type="entry name" value="SCAN"/>
    <property type="match status" value="1"/>
</dbReference>
<keyword evidence="1" id="KW-0539">Nucleus</keyword>
<accession>A0A8D2Q7L5</accession>
<dbReference type="Gene3D" id="1.10.4020.10">
    <property type="entry name" value="DNA breaking-rejoining enzymes"/>
    <property type="match status" value="1"/>
</dbReference>
<dbReference type="SUPFAM" id="SSF47353">
    <property type="entry name" value="Retrovirus capsid dimerization domain-like"/>
    <property type="match status" value="1"/>
</dbReference>
<evidence type="ECO:0000259" key="2">
    <source>
        <dbReference type="PROSITE" id="PS50804"/>
    </source>
</evidence>
<evidence type="ECO:0000313" key="4">
    <source>
        <dbReference type="Proteomes" id="UP000694545"/>
    </source>
</evidence>
<reference evidence="3" key="1">
    <citation type="submission" date="2025-08" db="UniProtKB">
        <authorList>
            <consortium name="Ensembl"/>
        </authorList>
    </citation>
    <scope>IDENTIFICATION</scope>
</reference>
<dbReference type="FunFam" id="1.10.4020.10:FF:000005">
    <property type="entry name" value="Uncharacterized protein"/>
    <property type="match status" value="1"/>
</dbReference>
<name>A0A8D2Q7L5_VARKO</name>
<feature type="domain" description="SCAN box" evidence="2">
    <location>
        <begin position="52"/>
        <end position="130"/>
    </location>
</feature>
<organism evidence="3 4">
    <name type="scientific">Varanus komodoensis</name>
    <name type="common">Komodo dragon</name>
    <dbReference type="NCBI Taxonomy" id="61221"/>
    <lineage>
        <taxon>Eukaryota</taxon>
        <taxon>Metazoa</taxon>
        <taxon>Chordata</taxon>
        <taxon>Craniata</taxon>
        <taxon>Vertebrata</taxon>
        <taxon>Euteleostomi</taxon>
        <taxon>Lepidosauria</taxon>
        <taxon>Squamata</taxon>
        <taxon>Bifurcata</taxon>
        <taxon>Unidentata</taxon>
        <taxon>Episquamata</taxon>
        <taxon>Toxicofera</taxon>
        <taxon>Anguimorpha</taxon>
        <taxon>Paleoanguimorpha</taxon>
        <taxon>Varanoidea</taxon>
        <taxon>Varanidae</taxon>
        <taxon>Varanus</taxon>
    </lineage>
</organism>
<sequence>MEKRVKAEEEGEAGPEAGKSCCLFLEESGAELWGRSLQEKTGGSSASSDAERQHFRAFGYREAEGPREVCSRLHHLCCRWLKPERHTKAQMLDLVILEQFLTVLPPEMENWVRECGPETSSQAVALAEGFLLSSSKVVMPLKKISVWLSVKRHGLQSHGSKINNTKELDGEMGPSVN</sequence>
<dbReference type="Ensembl" id="ENSVKKT00000026083.1">
    <property type="protein sequence ID" value="ENSVKKP00000025468.1"/>
    <property type="gene ID" value="ENSVKKG00000016719.1"/>
</dbReference>
<dbReference type="InterPro" id="IPR038269">
    <property type="entry name" value="SCAN_sf"/>
</dbReference>
<dbReference type="Proteomes" id="UP000694545">
    <property type="component" value="Unplaced"/>
</dbReference>
<dbReference type="PROSITE" id="PS50804">
    <property type="entry name" value="SCAN_BOX"/>
    <property type="match status" value="1"/>
</dbReference>